<dbReference type="Proteomes" id="UP000184080">
    <property type="component" value="Unassembled WGS sequence"/>
</dbReference>
<keyword evidence="1" id="KW-1133">Transmembrane helix</keyword>
<evidence type="ECO:0000313" key="3">
    <source>
        <dbReference type="Proteomes" id="UP000184080"/>
    </source>
</evidence>
<evidence type="ECO:0000256" key="1">
    <source>
        <dbReference type="SAM" id="Phobius"/>
    </source>
</evidence>
<dbReference type="EMBL" id="FQZO01000009">
    <property type="protein sequence ID" value="SHJ84779.1"/>
    <property type="molecule type" value="Genomic_DNA"/>
</dbReference>
<name>A0A1M6MMV6_9CLOT</name>
<protein>
    <recommendedName>
        <fullName evidence="4">DUF3997 domain-containing protein</fullName>
    </recommendedName>
</protein>
<organism evidence="2 3">
    <name type="scientific">Clostridium amylolyticum</name>
    <dbReference type="NCBI Taxonomy" id="1121298"/>
    <lineage>
        <taxon>Bacteria</taxon>
        <taxon>Bacillati</taxon>
        <taxon>Bacillota</taxon>
        <taxon>Clostridia</taxon>
        <taxon>Eubacteriales</taxon>
        <taxon>Clostridiaceae</taxon>
        <taxon>Clostridium</taxon>
    </lineage>
</organism>
<evidence type="ECO:0008006" key="4">
    <source>
        <dbReference type="Google" id="ProtNLM"/>
    </source>
</evidence>
<keyword evidence="1" id="KW-0812">Transmembrane</keyword>
<keyword evidence="3" id="KW-1185">Reference proteome</keyword>
<dbReference type="RefSeq" id="WP_073011117.1">
    <property type="nucleotide sequence ID" value="NZ_FQZO01000009.1"/>
</dbReference>
<gene>
    <name evidence="2" type="ORF">SAMN05444401_4034</name>
</gene>
<proteinExistence type="predicted"/>
<keyword evidence="1" id="KW-0472">Membrane</keyword>
<feature type="transmembrane region" description="Helical" evidence="1">
    <location>
        <begin position="6"/>
        <end position="28"/>
    </location>
</feature>
<dbReference type="OrthoDB" id="1756234at2"/>
<dbReference type="AlphaFoldDB" id="A0A1M6MMV6"/>
<accession>A0A1M6MMV6</accession>
<sequence length="137" mass="15818">MKNKYALITIISLIIIGVIIKIFSMSFWGDEGDFSNTRVPLSFNYTLIKSSSKDYSIIDKSGMIIINSFIKKVGISNNYISAEQRNSRENSKIANKYWVIDLSNDKVIGPLSFEEYSNAYEIYDIELRPVKDYYKNK</sequence>
<reference evidence="2 3" key="1">
    <citation type="submission" date="2016-11" db="EMBL/GenBank/DDBJ databases">
        <authorList>
            <person name="Jaros S."/>
            <person name="Januszkiewicz K."/>
            <person name="Wedrychowicz H."/>
        </authorList>
    </citation>
    <scope>NUCLEOTIDE SEQUENCE [LARGE SCALE GENOMIC DNA]</scope>
    <source>
        <strain evidence="2 3">DSM 21864</strain>
    </source>
</reference>
<evidence type="ECO:0000313" key="2">
    <source>
        <dbReference type="EMBL" id="SHJ84779.1"/>
    </source>
</evidence>